<evidence type="ECO:0000256" key="8">
    <source>
        <dbReference type="ARBA" id="ARBA00022701"/>
    </source>
</evidence>
<dbReference type="GO" id="GO:0008608">
    <property type="term" value="P:attachment of spindle microtubules to kinetochore"/>
    <property type="evidence" value="ECO:0007669"/>
    <property type="project" value="InterPro"/>
</dbReference>
<evidence type="ECO:0000256" key="10">
    <source>
        <dbReference type="ARBA" id="ARBA00022829"/>
    </source>
</evidence>
<evidence type="ECO:0000256" key="14">
    <source>
        <dbReference type="ARBA" id="ARBA00023306"/>
    </source>
</evidence>
<keyword evidence="9" id="KW-0498">Mitosis</keyword>
<evidence type="ECO:0000256" key="13">
    <source>
        <dbReference type="ARBA" id="ARBA00023242"/>
    </source>
</evidence>
<sequence>MPRPASSLSSRPISSSANNHDIDIDIDPTSQDNNNDVPATTRTGTTADPTPNPLLRENPLLSPLEQEVLDEYSRLLGNMNKLSDSLAYLSTRPAAETLDALRLLERKTATVCTLLKASVYSIVLQQQIYNGEDGGYRGESHGPGHGQEHNHGEEGAYAGYGEGD</sequence>
<evidence type="ECO:0000256" key="1">
    <source>
        <dbReference type="ARBA" id="ARBA00004123"/>
    </source>
</evidence>
<evidence type="ECO:0000256" key="5">
    <source>
        <dbReference type="ARBA" id="ARBA00022454"/>
    </source>
</evidence>
<keyword evidence="10" id="KW-0159">Chromosome partition</keyword>
<keyword evidence="13" id="KW-0539">Nucleus</keyword>
<dbReference type="GO" id="GO:0051301">
    <property type="term" value="P:cell division"/>
    <property type="evidence" value="ECO:0007669"/>
    <property type="project" value="UniProtKB-KW"/>
</dbReference>
<dbReference type="OrthoDB" id="2443965at2759"/>
<dbReference type="InterPro" id="IPR013965">
    <property type="entry name" value="DASH_Dad3"/>
</dbReference>
<name>A0A0G2J2A9_9EURO</name>
<evidence type="ECO:0000313" key="19">
    <source>
        <dbReference type="EMBL" id="KKZ63954.1"/>
    </source>
</evidence>
<feature type="compositionally biased region" description="Basic and acidic residues" evidence="18">
    <location>
        <begin position="134"/>
        <end position="154"/>
    </location>
</feature>
<reference evidence="20" key="1">
    <citation type="journal article" date="2015" name="PLoS Genet.">
        <title>The dynamic genome and transcriptome of the human fungal pathogen Blastomyces and close relative Emmonsia.</title>
        <authorList>
            <person name="Munoz J.F."/>
            <person name="Gauthier G.M."/>
            <person name="Desjardins C.A."/>
            <person name="Gallo J.E."/>
            <person name="Holder J."/>
            <person name="Sullivan T.D."/>
            <person name="Marty A.J."/>
            <person name="Carmen J.C."/>
            <person name="Chen Z."/>
            <person name="Ding L."/>
            <person name="Gujja S."/>
            <person name="Magrini V."/>
            <person name="Misas E."/>
            <person name="Mitreva M."/>
            <person name="Priest M."/>
            <person name="Saif S."/>
            <person name="Whiston E.A."/>
            <person name="Young S."/>
            <person name="Zeng Q."/>
            <person name="Goldman W.E."/>
            <person name="Mardis E.R."/>
            <person name="Taylor J.W."/>
            <person name="McEwen J.G."/>
            <person name="Clay O.K."/>
            <person name="Klein B.S."/>
            <person name="Cuomo C.A."/>
        </authorList>
    </citation>
    <scope>NUCLEOTIDE SEQUENCE [LARGE SCALE GENOMIC DNA]</scope>
    <source>
        <strain evidence="20">UAMH 3008</strain>
    </source>
</reference>
<evidence type="ECO:0000256" key="4">
    <source>
        <dbReference type="ARBA" id="ARBA00006277"/>
    </source>
</evidence>
<evidence type="ECO:0000256" key="2">
    <source>
        <dbReference type="ARBA" id="ARBA00004186"/>
    </source>
</evidence>
<gene>
    <name evidence="19" type="ORF">EMCG_01708</name>
</gene>
<keyword evidence="5" id="KW-0158">Chromosome</keyword>
<comment type="caution">
    <text evidence="19">The sequence shown here is derived from an EMBL/GenBank/DDBJ whole genome shotgun (WGS) entry which is preliminary data.</text>
</comment>
<dbReference type="VEuPathDB" id="FungiDB:EMCG_01708"/>
<feature type="compositionally biased region" description="Polar residues" evidence="18">
    <location>
        <begin position="28"/>
        <end position="37"/>
    </location>
</feature>
<evidence type="ECO:0000256" key="6">
    <source>
        <dbReference type="ARBA" id="ARBA00022490"/>
    </source>
</evidence>
<keyword evidence="12" id="KW-0206">Cytoskeleton</keyword>
<evidence type="ECO:0000256" key="3">
    <source>
        <dbReference type="ARBA" id="ARBA00004629"/>
    </source>
</evidence>
<proteinExistence type="inferred from homology"/>
<evidence type="ECO:0000256" key="12">
    <source>
        <dbReference type="ARBA" id="ARBA00023212"/>
    </source>
</evidence>
<evidence type="ECO:0000256" key="17">
    <source>
        <dbReference type="ARBA" id="ARBA00044305"/>
    </source>
</evidence>
<keyword evidence="14" id="KW-0131">Cell cycle</keyword>
<keyword evidence="6" id="KW-0963">Cytoplasm</keyword>
<dbReference type="AlphaFoldDB" id="A0A0G2J2A9"/>
<dbReference type="EMBL" id="LCZI01000886">
    <property type="protein sequence ID" value="KKZ63954.1"/>
    <property type="molecule type" value="Genomic_DNA"/>
</dbReference>
<keyword evidence="15" id="KW-0137">Centromere</keyword>
<feature type="compositionally biased region" description="Low complexity" evidence="18">
    <location>
        <begin position="38"/>
        <end position="49"/>
    </location>
</feature>
<evidence type="ECO:0000313" key="20">
    <source>
        <dbReference type="Proteomes" id="UP000034164"/>
    </source>
</evidence>
<keyword evidence="11" id="KW-0995">Kinetochore</keyword>
<evidence type="ECO:0000256" key="11">
    <source>
        <dbReference type="ARBA" id="ARBA00022838"/>
    </source>
</evidence>
<dbReference type="Pfam" id="PF08656">
    <property type="entry name" value="DASH_Dad3"/>
    <property type="match status" value="1"/>
</dbReference>
<comment type="subcellular location">
    <subcellularLocation>
        <location evidence="3">Chromosome</location>
        <location evidence="3">Centromere</location>
        <location evidence="3">Kinetochore</location>
    </subcellularLocation>
    <subcellularLocation>
        <location evidence="2">Cytoplasm</location>
        <location evidence="2">Cytoskeleton</location>
        <location evidence="2">Spindle</location>
    </subcellularLocation>
    <subcellularLocation>
        <location evidence="1">Nucleus</location>
    </subcellularLocation>
</comment>
<dbReference type="Proteomes" id="UP000034164">
    <property type="component" value="Unassembled WGS sequence"/>
</dbReference>
<feature type="region of interest" description="Disordered" evidence="18">
    <location>
        <begin position="134"/>
        <end position="164"/>
    </location>
</feature>
<dbReference type="GO" id="GO:0005874">
    <property type="term" value="C:microtubule"/>
    <property type="evidence" value="ECO:0007669"/>
    <property type="project" value="UniProtKB-KW"/>
</dbReference>
<protein>
    <recommendedName>
        <fullName evidence="16">DASH complex subunit DAD3</fullName>
    </recommendedName>
    <alternativeName>
        <fullName evidence="17">Outer kinetochore protein DAD3</fullName>
    </alternativeName>
</protein>
<evidence type="ECO:0000256" key="9">
    <source>
        <dbReference type="ARBA" id="ARBA00022776"/>
    </source>
</evidence>
<organism evidence="19 20">
    <name type="scientific">[Emmonsia] crescens</name>
    <dbReference type="NCBI Taxonomy" id="73230"/>
    <lineage>
        <taxon>Eukaryota</taxon>
        <taxon>Fungi</taxon>
        <taxon>Dikarya</taxon>
        <taxon>Ascomycota</taxon>
        <taxon>Pezizomycotina</taxon>
        <taxon>Eurotiomycetes</taxon>
        <taxon>Eurotiomycetidae</taxon>
        <taxon>Onygenales</taxon>
        <taxon>Ajellomycetaceae</taxon>
        <taxon>Emergomyces</taxon>
    </lineage>
</organism>
<keyword evidence="7" id="KW-0132">Cell division</keyword>
<comment type="similarity">
    <text evidence="4">Belongs to the DASH complex DAD3 family.</text>
</comment>
<dbReference type="PANTHER" id="PTHR28017">
    <property type="entry name" value="DASH COMPLEX SUBUNIT DAD3"/>
    <property type="match status" value="1"/>
</dbReference>
<feature type="compositionally biased region" description="Low complexity" evidence="18">
    <location>
        <begin position="1"/>
        <end position="17"/>
    </location>
</feature>
<keyword evidence="8" id="KW-0493">Microtubule</keyword>
<dbReference type="GO" id="GO:0072686">
    <property type="term" value="C:mitotic spindle"/>
    <property type="evidence" value="ECO:0007669"/>
    <property type="project" value="InterPro"/>
</dbReference>
<dbReference type="GO" id="GO:0042729">
    <property type="term" value="C:DASH complex"/>
    <property type="evidence" value="ECO:0007669"/>
    <property type="project" value="InterPro"/>
</dbReference>
<accession>A0A0G2J2A9</accession>
<dbReference type="PANTHER" id="PTHR28017:SF1">
    <property type="entry name" value="DASH COMPLEX SUBUNIT DAD3"/>
    <property type="match status" value="1"/>
</dbReference>
<evidence type="ECO:0000256" key="7">
    <source>
        <dbReference type="ARBA" id="ARBA00022618"/>
    </source>
</evidence>
<dbReference type="GO" id="GO:0051010">
    <property type="term" value="F:microtubule plus-end binding"/>
    <property type="evidence" value="ECO:0007669"/>
    <property type="project" value="TreeGrafter"/>
</dbReference>
<evidence type="ECO:0000256" key="15">
    <source>
        <dbReference type="ARBA" id="ARBA00023328"/>
    </source>
</evidence>
<evidence type="ECO:0000256" key="18">
    <source>
        <dbReference type="SAM" id="MobiDB-lite"/>
    </source>
</evidence>
<evidence type="ECO:0000256" key="16">
    <source>
        <dbReference type="ARBA" id="ARBA00044179"/>
    </source>
</evidence>
<feature type="region of interest" description="Disordered" evidence="18">
    <location>
        <begin position="1"/>
        <end position="60"/>
    </location>
</feature>